<evidence type="ECO:0000313" key="6">
    <source>
        <dbReference type="Proteomes" id="UP000778951"/>
    </source>
</evidence>
<keyword evidence="1" id="KW-0813">Transport</keyword>
<dbReference type="GO" id="GO:0005524">
    <property type="term" value="F:ATP binding"/>
    <property type="evidence" value="ECO:0007669"/>
    <property type="project" value="UniProtKB-KW"/>
</dbReference>
<reference evidence="5" key="1">
    <citation type="submission" date="2020-03" db="EMBL/GenBank/DDBJ databases">
        <title>Spirochaetal bacteria isolated from arthropods constitute a novel genus Entomospira genus novum within the order Spirochaetales.</title>
        <authorList>
            <person name="Grana-Miraglia L."/>
            <person name="Sikutova S."/>
            <person name="Fingerle V."/>
            <person name="Sing A."/>
            <person name="Castillo-Ramirez S."/>
            <person name="Margos G."/>
            <person name="Rudolf I."/>
        </authorList>
    </citation>
    <scope>NUCLEOTIDE SEQUENCE</scope>
    <source>
        <strain evidence="5">BR149</strain>
    </source>
</reference>
<dbReference type="PANTHER" id="PTHR45772">
    <property type="entry name" value="CONSERVED COMPONENT OF ABC TRANSPORTER FOR NATURAL AMINO ACIDS-RELATED"/>
    <property type="match status" value="1"/>
</dbReference>
<dbReference type="GO" id="GO:0055085">
    <property type="term" value="P:transmembrane transport"/>
    <property type="evidence" value="ECO:0007669"/>
    <property type="project" value="InterPro"/>
</dbReference>
<accession>A0A968GFL7</accession>
<dbReference type="EMBL" id="JAATLM010000001">
    <property type="protein sequence ID" value="NIZ69701.1"/>
    <property type="molecule type" value="Genomic_DNA"/>
</dbReference>
<comment type="caution">
    <text evidence="5">The sequence shown here is derived from an EMBL/GenBank/DDBJ whole genome shotgun (WGS) entry which is preliminary data.</text>
</comment>
<dbReference type="InterPro" id="IPR017871">
    <property type="entry name" value="ABC_transporter-like_CS"/>
</dbReference>
<name>A0A968GFL7_9SPIO</name>
<keyword evidence="2" id="KW-0547">Nucleotide-binding</keyword>
<organism evidence="5 6">
    <name type="scientific">Entomospira culicis</name>
    <dbReference type="NCBI Taxonomy" id="2719989"/>
    <lineage>
        <taxon>Bacteria</taxon>
        <taxon>Pseudomonadati</taxon>
        <taxon>Spirochaetota</taxon>
        <taxon>Spirochaetia</taxon>
        <taxon>Spirochaetales</taxon>
        <taxon>Spirochaetaceae</taxon>
        <taxon>Entomospira</taxon>
    </lineage>
</organism>
<dbReference type="RefSeq" id="WP_167695785.1">
    <property type="nucleotide sequence ID" value="NZ_CP118181.1"/>
</dbReference>
<evidence type="ECO:0000313" key="5">
    <source>
        <dbReference type="EMBL" id="NIZ69701.1"/>
    </source>
</evidence>
<gene>
    <name evidence="5" type="primary">lptB</name>
    <name evidence="5" type="ORF">HCT48_05670</name>
</gene>
<dbReference type="InterPro" id="IPR003439">
    <property type="entry name" value="ABC_transporter-like_ATP-bd"/>
</dbReference>
<keyword evidence="6" id="KW-1185">Reference proteome</keyword>
<dbReference type="GO" id="GO:0016887">
    <property type="term" value="F:ATP hydrolysis activity"/>
    <property type="evidence" value="ECO:0007669"/>
    <property type="project" value="InterPro"/>
</dbReference>
<dbReference type="InterPro" id="IPR027417">
    <property type="entry name" value="P-loop_NTPase"/>
</dbReference>
<dbReference type="SUPFAM" id="SSF52540">
    <property type="entry name" value="P-loop containing nucleoside triphosphate hydrolases"/>
    <property type="match status" value="1"/>
</dbReference>
<proteinExistence type="predicted"/>
<evidence type="ECO:0000256" key="1">
    <source>
        <dbReference type="ARBA" id="ARBA00022448"/>
    </source>
</evidence>
<sequence length="244" mass="26967">MEPSASNAVLSLQSLVKYYKSYLATDNVSFDLYPGEIVGLLGTNGAGKSSIFKMIAGFLRWDAGNILLNGTALPSHSPETRARRGLAYMPQEPSIFRKMSVQDNLLAGIEMLYPKASDAHVKLEQLSTEFNLTKLLSQPASTLSGGERRRLELARALAIQPNVLLLDEPFAGVDLRYTQELGSLITPLKKKDIAILITDHNAKEILSLADRILLLHQGRLIAQAKSDEILDHPQAHLYFSNIYH</sequence>
<dbReference type="NCBIfam" id="TIGR04406">
    <property type="entry name" value="LPS_export_lptB"/>
    <property type="match status" value="1"/>
</dbReference>
<dbReference type="Pfam" id="PF00005">
    <property type="entry name" value="ABC_tran"/>
    <property type="match status" value="1"/>
</dbReference>
<evidence type="ECO:0000256" key="2">
    <source>
        <dbReference type="ARBA" id="ARBA00022741"/>
    </source>
</evidence>
<dbReference type="InterPro" id="IPR030921">
    <property type="entry name" value="LPS_export_LptB"/>
</dbReference>
<keyword evidence="3 5" id="KW-0067">ATP-binding</keyword>
<dbReference type="PROSITE" id="PS00211">
    <property type="entry name" value="ABC_TRANSPORTER_1"/>
    <property type="match status" value="1"/>
</dbReference>
<evidence type="ECO:0000259" key="4">
    <source>
        <dbReference type="PROSITE" id="PS50893"/>
    </source>
</evidence>
<dbReference type="Proteomes" id="UP000778951">
    <property type="component" value="Unassembled WGS sequence"/>
</dbReference>
<dbReference type="PROSITE" id="PS50893">
    <property type="entry name" value="ABC_TRANSPORTER_2"/>
    <property type="match status" value="1"/>
</dbReference>
<dbReference type="InterPro" id="IPR003593">
    <property type="entry name" value="AAA+_ATPase"/>
</dbReference>
<dbReference type="GO" id="GO:0043190">
    <property type="term" value="C:ATP-binding cassette (ABC) transporter complex"/>
    <property type="evidence" value="ECO:0007669"/>
    <property type="project" value="InterPro"/>
</dbReference>
<feature type="domain" description="ABC transporter" evidence="4">
    <location>
        <begin position="10"/>
        <end position="242"/>
    </location>
</feature>
<dbReference type="AlphaFoldDB" id="A0A968GFL7"/>
<dbReference type="Gene3D" id="3.40.50.300">
    <property type="entry name" value="P-loop containing nucleotide triphosphate hydrolases"/>
    <property type="match status" value="1"/>
</dbReference>
<dbReference type="SMART" id="SM00382">
    <property type="entry name" value="AAA"/>
    <property type="match status" value="1"/>
</dbReference>
<evidence type="ECO:0000256" key="3">
    <source>
        <dbReference type="ARBA" id="ARBA00022840"/>
    </source>
</evidence>
<protein>
    <submittedName>
        <fullName evidence="5">LPS export ABC transporter ATP-binding protein</fullName>
    </submittedName>
</protein>
<dbReference type="InterPro" id="IPR051120">
    <property type="entry name" value="ABC_AA/LPS_Transport"/>
</dbReference>
<dbReference type="PANTHER" id="PTHR45772:SF10">
    <property type="entry name" value="LIPOPOLYSACCHARIDE EXPORT SYSTEM ATP-BINDING PROTEIN LPTB"/>
    <property type="match status" value="1"/>
</dbReference>